<dbReference type="AlphaFoldDB" id="A0A5S5C0X7"/>
<name>A0A5S5C0X7_9BACL</name>
<proteinExistence type="predicted"/>
<accession>A0A5S5C0X7</accession>
<dbReference type="Gene3D" id="3.40.50.1980">
    <property type="entry name" value="Nitrogenase molybdenum iron protein domain"/>
    <property type="match status" value="1"/>
</dbReference>
<keyword evidence="2" id="KW-1185">Reference proteome</keyword>
<sequence length="104" mass="10893">MEFPASVQEKVTDDKAFYIELSAENADALNGADMLVAYGDDNFLKTLQADPLLGKVPAFQKGAVALIGNSTPLAAAGTPSPLSIAYTIDEYLTKVAEAAGKVNE</sequence>
<protein>
    <submittedName>
        <fullName evidence="1">Iron complex transport system substrate-binding protein</fullName>
    </submittedName>
</protein>
<dbReference type="SUPFAM" id="SSF53807">
    <property type="entry name" value="Helical backbone' metal receptor"/>
    <property type="match status" value="1"/>
</dbReference>
<reference evidence="1 2" key="1">
    <citation type="submission" date="2019-07" db="EMBL/GenBank/DDBJ databases">
        <title>Genomic Encyclopedia of Type Strains, Phase III (KMG-III): the genomes of soil and plant-associated and newly described type strains.</title>
        <authorList>
            <person name="Whitman W."/>
        </authorList>
    </citation>
    <scope>NUCLEOTIDE SEQUENCE [LARGE SCALE GENOMIC DNA]</scope>
    <source>
        <strain evidence="1 2">BL24</strain>
    </source>
</reference>
<organism evidence="1 2">
    <name type="scientific">Paenibacillus methanolicus</name>
    <dbReference type="NCBI Taxonomy" id="582686"/>
    <lineage>
        <taxon>Bacteria</taxon>
        <taxon>Bacillati</taxon>
        <taxon>Bacillota</taxon>
        <taxon>Bacilli</taxon>
        <taxon>Bacillales</taxon>
        <taxon>Paenibacillaceae</taxon>
        <taxon>Paenibacillus</taxon>
    </lineage>
</organism>
<evidence type="ECO:0000313" key="2">
    <source>
        <dbReference type="Proteomes" id="UP000323257"/>
    </source>
</evidence>
<dbReference type="EMBL" id="VNHS01000009">
    <property type="protein sequence ID" value="TYP72096.1"/>
    <property type="molecule type" value="Genomic_DNA"/>
</dbReference>
<comment type="caution">
    <text evidence="1">The sequence shown here is derived from an EMBL/GenBank/DDBJ whole genome shotgun (WGS) entry which is preliminary data.</text>
</comment>
<gene>
    <name evidence="1" type="ORF">BCM02_109375</name>
</gene>
<evidence type="ECO:0000313" key="1">
    <source>
        <dbReference type="EMBL" id="TYP72096.1"/>
    </source>
</evidence>
<dbReference type="Proteomes" id="UP000323257">
    <property type="component" value="Unassembled WGS sequence"/>
</dbReference>